<name>A0ABY7DB02_MYAAR</name>
<dbReference type="EMBL" id="CP111012">
    <property type="protein sequence ID" value="WAQ93520.1"/>
    <property type="molecule type" value="Genomic_DNA"/>
</dbReference>
<keyword evidence="2" id="KW-1185">Reference proteome</keyword>
<reference evidence="1" key="1">
    <citation type="submission" date="2022-11" db="EMBL/GenBank/DDBJ databases">
        <title>Centuries of genome instability and evolution in soft-shell clam transmissible cancer (bioRxiv).</title>
        <authorList>
            <person name="Hart S.F.M."/>
            <person name="Yonemitsu M.A."/>
            <person name="Giersch R.M."/>
            <person name="Beal B.F."/>
            <person name="Arriagada G."/>
            <person name="Davis B.W."/>
            <person name="Ostrander E.A."/>
            <person name="Goff S.P."/>
            <person name="Metzger M.J."/>
        </authorList>
    </citation>
    <scope>NUCLEOTIDE SEQUENCE</scope>
    <source>
        <strain evidence="1">MELC-2E11</strain>
        <tissue evidence="1">Siphon/mantle</tissue>
    </source>
</reference>
<protein>
    <submittedName>
        <fullName evidence="1">Uncharacterized protein</fullName>
    </submittedName>
</protein>
<dbReference type="Proteomes" id="UP001164746">
    <property type="component" value="Chromosome 1"/>
</dbReference>
<evidence type="ECO:0000313" key="2">
    <source>
        <dbReference type="Proteomes" id="UP001164746"/>
    </source>
</evidence>
<gene>
    <name evidence="1" type="ORF">MAR_005991</name>
</gene>
<feature type="non-terminal residue" evidence="1">
    <location>
        <position position="243"/>
    </location>
</feature>
<proteinExistence type="predicted"/>
<organism evidence="1 2">
    <name type="scientific">Mya arenaria</name>
    <name type="common">Soft-shell clam</name>
    <dbReference type="NCBI Taxonomy" id="6604"/>
    <lineage>
        <taxon>Eukaryota</taxon>
        <taxon>Metazoa</taxon>
        <taxon>Spiralia</taxon>
        <taxon>Lophotrochozoa</taxon>
        <taxon>Mollusca</taxon>
        <taxon>Bivalvia</taxon>
        <taxon>Autobranchia</taxon>
        <taxon>Heteroconchia</taxon>
        <taxon>Euheterodonta</taxon>
        <taxon>Imparidentia</taxon>
        <taxon>Neoheterodontei</taxon>
        <taxon>Myida</taxon>
        <taxon>Myoidea</taxon>
        <taxon>Myidae</taxon>
        <taxon>Mya</taxon>
    </lineage>
</organism>
<sequence length="243" mass="27527">MSYDLPCAVWCCTCSAYPVYTWIHNYICMLYSKYVTEKYGEAIVVVDGYEGTKDRRAGGKTGPTVTFDEDMAITLRKYEFLGSSTNKQQFINMLGGHLKKKTYQLILLVHHTKLDSHDLFFQPEPKKTWNNPGVWKLKVLKQQLAPSMCTHIIFMYAISGCDTTSRLYCIGKGAALMEFITSYDFREQATVFDIQTSDVVAAGDNALVMATSVFHVQPQTLPPTSASTKYHSLRVYYQVQAVK</sequence>
<evidence type="ECO:0000313" key="1">
    <source>
        <dbReference type="EMBL" id="WAQ93520.1"/>
    </source>
</evidence>
<accession>A0ABY7DB02</accession>